<reference evidence="1 2" key="1">
    <citation type="submission" date="2020-07" db="EMBL/GenBank/DDBJ databases">
        <title>Genomic Encyclopedia of Type Strains, Phase IV (KMG-V): Genome sequencing to study the core and pangenomes of soil and plant-associated prokaryotes.</title>
        <authorList>
            <person name="Whitman W."/>
        </authorList>
    </citation>
    <scope>NUCLEOTIDE SEQUENCE [LARGE SCALE GENOMIC DNA]</scope>
    <source>
        <strain evidence="1 2">RH4WT92</strain>
    </source>
</reference>
<organism evidence="1 2">
    <name type="scientific">Brucella intermedia</name>
    <dbReference type="NCBI Taxonomy" id="94625"/>
    <lineage>
        <taxon>Bacteria</taxon>
        <taxon>Pseudomonadati</taxon>
        <taxon>Pseudomonadota</taxon>
        <taxon>Alphaproteobacteria</taxon>
        <taxon>Hyphomicrobiales</taxon>
        <taxon>Brucellaceae</taxon>
        <taxon>Brucella/Ochrobactrum group</taxon>
        <taxon>Brucella</taxon>
    </lineage>
</organism>
<accession>A0ABR6AWH3</accession>
<dbReference type="EMBL" id="JACGXG010000020">
    <property type="protein sequence ID" value="MBA8853811.1"/>
    <property type="molecule type" value="Genomic_DNA"/>
</dbReference>
<feature type="non-terminal residue" evidence="1">
    <location>
        <position position="1"/>
    </location>
</feature>
<evidence type="ECO:0000313" key="1">
    <source>
        <dbReference type="EMBL" id="MBA8853811.1"/>
    </source>
</evidence>
<protein>
    <submittedName>
        <fullName evidence="1">Uncharacterized protein</fullName>
    </submittedName>
</protein>
<dbReference type="Proteomes" id="UP000578622">
    <property type="component" value="Unassembled WGS sequence"/>
</dbReference>
<gene>
    <name evidence="1" type="ORF">FHW20_004797</name>
</gene>
<keyword evidence="2" id="KW-1185">Reference proteome</keyword>
<name>A0ABR6AWH3_9HYPH</name>
<proteinExistence type="predicted"/>
<comment type="caution">
    <text evidence="1">The sequence shown here is derived from an EMBL/GenBank/DDBJ whole genome shotgun (WGS) entry which is preliminary data.</text>
</comment>
<sequence>VKPWQPVIQRTRLRSEYIEALTTQDIANQFSTMTGLPDNLPN</sequence>
<evidence type="ECO:0000313" key="2">
    <source>
        <dbReference type="Proteomes" id="UP000578622"/>
    </source>
</evidence>